<organism evidence="7 8">
    <name type="scientific">Aquatica leii</name>
    <dbReference type="NCBI Taxonomy" id="1421715"/>
    <lineage>
        <taxon>Eukaryota</taxon>
        <taxon>Metazoa</taxon>
        <taxon>Ecdysozoa</taxon>
        <taxon>Arthropoda</taxon>
        <taxon>Hexapoda</taxon>
        <taxon>Insecta</taxon>
        <taxon>Pterygota</taxon>
        <taxon>Neoptera</taxon>
        <taxon>Endopterygota</taxon>
        <taxon>Coleoptera</taxon>
        <taxon>Polyphaga</taxon>
        <taxon>Elateriformia</taxon>
        <taxon>Elateroidea</taxon>
        <taxon>Lampyridae</taxon>
        <taxon>Luciolinae</taxon>
        <taxon>Aquatica</taxon>
    </lineage>
</organism>
<dbReference type="CDD" id="cd00190">
    <property type="entry name" value="Tryp_SPc"/>
    <property type="match status" value="1"/>
</dbReference>
<dbReference type="InterPro" id="IPR001314">
    <property type="entry name" value="Peptidase_S1A"/>
</dbReference>
<evidence type="ECO:0000313" key="7">
    <source>
        <dbReference type="EMBL" id="KAK4878896.1"/>
    </source>
</evidence>
<dbReference type="PANTHER" id="PTHR24276">
    <property type="entry name" value="POLYSERASE-RELATED"/>
    <property type="match status" value="1"/>
</dbReference>
<keyword evidence="2" id="KW-0645">Protease</keyword>
<dbReference type="Proteomes" id="UP001353858">
    <property type="component" value="Unassembled WGS sequence"/>
</dbReference>
<reference evidence="8" key="1">
    <citation type="submission" date="2023-01" db="EMBL/GenBank/DDBJ databases">
        <title>Key to firefly adult light organ development and bioluminescence: homeobox transcription factors regulate luciferase expression and transportation to peroxisome.</title>
        <authorList>
            <person name="Fu X."/>
        </authorList>
    </citation>
    <scope>NUCLEOTIDE SEQUENCE [LARGE SCALE GENOMIC DNA]</scope>
</reference>
<proteinExistence type="inferred from homology"/>
<dbReference type="PANTHER" id="PTHR24276:SF98">
    <property type="entry name" value="FI18310P1-RELATED"/>
    <property type="match status" value="1"/>
</dbReference>
<name>A0AAN7S8Y0_9COLE</name>
<dbReference type="SUPFAM" id="SSF50494">
    <property type="entry name" value="Trypsin-like serine proteases"/>
    <property type="match status" value="1"/>
</dbReference>
<dbReference type="GO" id="GO:0006508">
    <property type="term" value="P:proteolysis"/>
    <property type="evidence" value="ECO:0007669"/>
    <property type="project" value="UniProtKB-KW"/>
</dbReference>
<dbReference type="Gene3D" id="2.40.10.10">
    <property type="entry name" value="Trypsin-like serine proteases"/>
    <property type="match status" value="1"/>
</dbReference>
<dbReference type="InterPro" id="IPR050430">
    <property type="entry name" value="Peptidase_S1"/>
</dbReference>
<comment type="caution">
    <text evidence="7">The sequence shown here is derived from an EMBL/GenBank/DDBJ whole genome shotgun (WGS) entry which is preliminary data.</text>
</comment>
<evidence type="ECO:0000259" key="6">
    <source>
        <dbReference type="PROSITE" id="PS50240"/>
    </source>
</evidence>
<keyword evidence="3" id="KW-0378">Hydrolase</keyword>
<accession>A0AAN7S8Y0</accession>
<dbReference type="GO" id="GO:0004252">
    <property type="term" value="F:serine-type endopeptidase activity"/>
    <property type="evidence" value="ECO:0007669"/>
    <property type="project" value="InterPro"/>
</dbReference>
<feature type="domain" description="Peptidase S1" evidence="6">
    <location>
        <begin position="180"/>
        <end position="394"/>
    </location>
</feature>
<dbReference type="SMART" id="SM00020">
    <property type="entry name" value="Tryp_SPc"/>
    <property type="match status" value="1"/>
</dbReference>
<dbReference type="EMBL" id="JARPUR010000004">
    <property type="protein sequence ID" value="KAK4878896.1"/>
    <property type="molecule type" value="Genomic_DNA"/>
</dbReference>
<keyword evidence="5" id="KW-1015">Disulfide bond</keyword>
<keyword evidence="4" id="KW-0720">Serine protease</keyword>
<evidence type="ECO:0000256" key="4">
    <source>
        <dbReference type="ARBA" id="ARBA00022825"/>
    </source>
</evidence>
<dbReference type="InterPro" id="IPR043504">
    <property type="entry name" value="Peptidase_S1_PA_chymotrypsin"/>
</dbReference>
<dbReference type="FunFam" id="2.40.10.10:FF:000068">
    <property type="entry name" value="transmembrane protease serine 2"/>
    <property type="match status" value="1"/>
</dbReference>
<sequence>MGDELFYLGQCFQFNKQTGRRNLRRQFFHPLGCVAKAKSIGYLSFLTKFRRSTTRKIQCTTCFVYHNENSLTGVTVLVNFYSRNDICFLEWTFSKNANTLLEKCNEILLELELLIADEANLNLQLLERETFKNKYFKAIASADAIISNDIIEPFSGNQSDADSVSSVHSNFAAAAVKPRIIGGVTANPSKHLYMAYLTDNVGTFWCGASVLNTRWVLTAANCVYLADVSSRKVVVGSKGLLTGGDSYRVVSIIWHEQFNFLTRNYDVGVLQTATPIVYSDKVLPVVLAATPLIEGAVAVVTGWGESLTKLQALNTTVVSRSFCQKLWSIIDITVQSTHMCTFVFGSGSCINDEGGPLTIGNMQFGILSNHRCAGPPDLYTDVSIVYKWIKVNTLV</sequence>
<evidence type="ECO:0000256" key="2">
    <source>
        <dbReference type="ARBA" id="ARBA00022670"/>
    </source>
</evidence>
<comment type="similarity">
    <text evidence="1">Belongs to the peptidase S1 family.</text>
</comment>
<dbReference type="Pfam" id="PF00089">
    <property type="entry name" value="Trypsin"/>
    <property type="match status" value="1"/>
</dbReference>
<protein>
    <recommendedName>
        <fullName evidence="6">Peptidase S1 domain-containing protein</fullName>
    </recommendedName>
</protein>
<gene>
    <name evidence="7" type="ORF">RN001_011402</name>
</gene>
<evidence type="ECO:0000256" key="3">
    <source>
        <dbReference type="ARBA" id="ARBA00022801"/>
    </source>
</evidence>
<evidence type="ECO:0000256" key="1">
    <source>
        <dbReference type="ARBA" id="ARBA00007664"/>
    </source>
</evidence>
<keyword evidence="8" id="KW-1185">Reference proteome</keyword>
<evidence type="ECO:0000313" key="8">
    <source>
        <dbReference type="Proteomes" id="UP001353858"/>
    </source>
</evidence>
<dbReference type="InterPro" id="IPR009003">
    <property type="entry name" value="Peptidase_S1_PA"/>
</dbReference>
<dbReference type="InterPro" id="IPR001254">
    <property type="entry name" value="Trypsin_dom"/>
</dbReference>
<dbReference type="PRINTS" id="PR00722">
    <property type="entry name" value="CHYMOTRYPSIN"/>
</dbReference>
<dbReference type="AlphaFoldDB" id="A0AAN7S8Y0"/>
<evidence type="ECO:0000256" key="5">
    <source>
        <dbReference type="ARBA" id="ARBA00023157"/>
    </source>
</evidence>
<dbReference type="PROSITE" id="PS50240">
    <property type="entry name" value="TRYPSIN_DOM"/>
    <property type="match status" value="1"/>
</dbReference>